<dbReference type="EMBL" id="JAKKPZ010000009">
    <property type="protein sequence ID" value="KAI1717207.1"/>
    <property type="molecule type" value="Genomic_DNA"/>
</dbReference>
<sequence>MSALPLAFPLGYKSGDFVYFSIKLFSSFSRAIFSLSELLAFVFSKLRQSTMGAAVVLLLVVAIAAGAAYHLGYLDVYIEQAKQKINEAQQKQQ</sequence>
<comment type="caution">
    <text evidence="2">The sequence shown here is derived from an EMBL/GenBank/DDBJ whole genome shotgun (WGS) entry which is preliminary data.</text>
</comment>
<keyword evidence="1" id="KW-0812">Transmembrane</keyword>
<dbReference type="Proteomes" id="UP001201812">
    <property type="component" value="Unassembled WGS sequence"/>
</dbReference>
<proteinExistence type="predicted"/>
<evidence type="ECO:0000256" key="1">
    <source>
        <dbReference type="SAM" id="Phobius"/>
    </source>
</evidence>
<feature type="transmembrane region" description="Helical" evidence="1">
    <location>
        <begin position="50"/>
        <end position="71"/>
    </location>
</feature>
<gene>
    <name evidence="2" type="ORF">DdX_06941</name>
</gene>
<name>A0AAD4N6G6_9BILA</name>
<accession>A0AAD4N6G6</accession>
<organism evidence="2 3">
    <name type="scientific">Ditylenchus destructor</name>
    <dbReference type="NCBI Taxonomy" id="166010"/>
    <lineage>
        <taxon>Eukaryota</taxon>
        <taxon>Metazoa</taxon>
        <taxon>Ecdysozoa</taxon>
        <taxon>Nematoda</taxon>
        <taxon>Chromadorea</taxon>
        <taxon>Rhabditida</taxon>
        <taxon>Tylenchina</taxon>
        <taxon>Tylenchomorpha</taxon>
        <taxon>Sphaerularioidea</taxon>
        <taxon>Anguinidae</taxon>
        <taxon>Anguininae</taxon>
        <taxon>Ditylenchus</taxon>
    </lineage>
</organism>
<keyword evidence="1" id="KW-1133">Transmembrane helix</keyword>
<protein>
    <submittedName>
        <fullName evidence="2">Uncharacterized protein</fullName>
    </submittedName>
</protein>
<keyword evidence="1" id="KW-0472">Membrane</keyword>
<keyword evidence="3" id="KW-1185">Reference proteome</keyword>
<evidence type="ECO:0000313" key="3">
    <source>
        <dbReference type="Proteomes" id="UP001201812"/>
    </source>
</evidence>
<evidence type="ECO:0000313" key="2">
    <source>
        <dbReference type="EMBL" id="KAI1717207.1"/>
    </source>
</evidence>
<reference evidence="2" key="1">
    <citation type="submission" date="2022-01" db="EMBL/GenBank/DDBJ databases">
        <title>Genome Sequence Resource for Two Populations of Ditylenchus destructor, the Migratory Endoparasitic Phytonematode.</title>
        <authorList>
            <person name="Zhang H."/>
            <person name="Lin R."/>
            <person name="Xie B."/>
        </authorList>
    </citation>
    <scope>NUCLEOTIDE SEQUENCE</scope>
    <source>
        <strain evidence="2">BazhouSP</strain>
    </source>
</reference>
<dbReference type="AlphaFoldDB" id="A0AAD4N6G6"/>